<evidence type="ECO:0000259" key="1">
    <source>
        <dbReference type="Pfam" id="PF18904"/>
    </source>
</evidence>
<protein>
    <recommendedName>
        <fullName evidence="1">DUF5660 domain-containing protein</fullName>
    </recommendedName>
</protein>
<dbReference type="Proteomes" id="UP000177383">
    <property type="component" value="Unassembled WGS sequence"/>
</dbReference>
<feature type="domain" description="DUF5660" evidence="1">
    <location>
        <begin position="95"/>
        <end position="201"/>
    </location>
</feature>
<dbReference type="InterPro" id="IPR043719">
    <property type="entry name" value="DUF5660"/>
</dbReference>
<name>A0A1F5ZMK1_9BACT</name>
<sequence>MAKVSVNKYPKNVWGEDNPEKIRQHTEDNQLKKAAGILNPGDLFSSFLGINKPSSETVKPEPKEEKISIPSNEVLIYSFRSRMETRSETPVDRETSQEIQELMKSLKSQIHLLEKSESNLDADIAKIKVDQIPQKSGIYYLRFFEWLLIVIKQLRAKVEEGRTWLNAFSGKKKKMGYWKMYKKHGTNFGLSHERTAATQSG</sequence>
<proteinExistence type="predicted"/>
<dbReference type="AlphaFoldDB" id="A0A1F5ZMK1"/>
<accession>A0A1F5ZMK1</accession>
<evidence type="ECO:0000313" key="2">
    <source>
        <dbReference type="EMBL" id="OGG13332.1"/>
    </source>
</evidence>
<comment type="caution">
    <text evidence="2">The sequence shown here is derived from an EMBL/GenBank/DDBJ whole genome shotgun (WGS) entry which is preliminary data.</text>
</comment>
<organism evidence="2 3">
    <name type="scientific">Candidatus Gottesmanbacteria bacterium RIFCSPHIGHO2_01_FULL_39_10</name>
    <dbReference type="NCBI Taxonomy" id="1798375"/>
    <lineage>
        <taxon>Bacteria</taxon>
        <taxon>Candidatus Gottesmaniibacteriota</taxon>
    </lineage>
</organism>
<dbReference type="EMBL" id="MFJE01000056">
    <property type="protein sequence ID" value="OGG13332.1"/>
    <property type="molecule type" value="Genomic_DNA"/>
</dbReference>
<evidence type="ECO:0000313" key="3">
    <source>
        <dbReference type="Proteomes" id="UP000177383"/>
    </source>
</evidence>
<dbReference type="STRING" id="1798375.A2773_00865"/>
<gene>
    <name evidence="2" type="ORF">A2773_00865</name>
</gene>
<dbReference type="Pfam" id="PF18904">
    <property type="entry name" value="DUF5660"/>
    <property type="match status" value="1"/>
</dbReference>
<reference evidence="2 3" key="1">
    <citation type="journal article" date="2016" name="Nat. Commun.">
        <title>Thousands of microbial genomes shed light on interconnected biogeochemical processes in an aquifer system.</title>
        <authorList>
            <person name="Anantharaman K."/>
            <person name="Brown C.T."/>
            <person name="Hug L.A."/>
            <person name="Sharon I."/>
            <person name="Castelle C.J."/>
            <person name="Probst A.J."/>
            <person name="Thomas B.C."/>
            <person name="Singh A."/>
            <person name="Wilkins M.J."/>
            <person name="Karaoz U."/>
            <person name="Brodie E.L."/>
            <person name="Williams K.H."/>
            <person name="Hubbard S.S."/>
            <person name="Banfield J.F."/>
        </authorList>
    </citation>
    <scope>NUCLEOTIDE SEQUENCE [LARGE SCALE GENOMIC DNA]</scope>
</reference>